<sequence>MIQKQSEEKTSFTGLKGPREPRGHQGQATHEARTPACQALLPTGGGKRSDQLPPPPPPPPAFYALATGVNIYFFRALLKKKKRS</sequence>
<gene>
    <name evidence="3" type="ORF">E2C01_005953</name>
</gene>
<keyword evidence="2" id="KW-0812">Transmembrane</keyword>
<dbReference type="EMBL" id="VSRR010000267">
    <property type="protein sequence ID" value="MPC13228.1"/>
    <property type="molecule type" value="Genomic_DNA"/>
</dbReference>
<protein>
    <submittedName>
        <fullName evidence="3">Uncharacterized protein</fullName>
    </submittedName>
</protein>
<organism evidence="3 4">
    <name type="scientific">Portunus trituberculatus</name>
    <name type="common">Swimming crab</name>
    <name type="synonym">Neptunus trituberculatus</name>
    <dbReference type="NCBI Taxonomy" id="210409"/>
    <lineage>
        <taxon>Eukaryota</taxon>
        <taxon>Metazoa</taxon>
        <taxon>Ecdysozoa</taxon>
        <taxon>Arthropoda</taxon>
        <taxon>Crustacea</taxon>
        <taxon>Multicrustacea</taxon>
        <taxon>Malacostraca</taxon>
        <taxon>Eumalacostraca</taxon>
        <taxon>Eucarida</taxon>
        <taxon>Decapoda</taxon>
        <taxon>Pleocyemata</taxon>
        <taxon>Brachyura</taxon>
        <taxon>Eubrachyura</taxon>
        <taxon>Portunoidea</taxon>
        <taxon>Portunidae</taxon>
        <taxon>Portuninae</taxon>
        <taxon>Portunus</taxon>
    </lineage>
</organism>
<keyword evidence="2" id="KW-1133">Transmembrane helix</keyword>
<dbReference type="Proteomes" id="UP000324222">
    <property type="component" value="Unassembled WGS sequence"/>
</dbReference>
<proteinExistence type="predicted"/>
<feature type="region of interest" description="Disordered" evidence="1">
    <location>
        <begin position="1"/>
        <end position="61"/>
    </location>
</feature>
<comment type="caution">
    <text evidence="3">The sequence shown here is derived from an EMBL/GenBank/DDBJ whole genome shotgun (WGS) entry which is preliminary data.</text>
</comment>
<evidence type="ECO:0000256" key="1">
    <source>
        <dbReference type="SAM" id="MobiDB-lite"/>
    </source>
</evidence>
<evidence type="ECO:0000256" key="2">
    <source>
        <dbReference type="SAM" id="Phobius"/>
    </source>
</evidence>
<accession>A0A5B7CVM0</accession>
<feature type="transmembrane region" description="Helical" evidence="2">
    <location>
        <begin position="61"/>
        <end position="78"/>
    </location>
</feature>
<evidence type="ECO:0000313" key="4">
    <source>
        <dbReference type="Proteomes" id="UP000324222"/>
    </source>
</evidence>
<evidence type="ECO:0000313" key="3">
    <source>
        <dbReference type="EMBL" id="MPC13228.1"/>
    </source>
</evidence>
<feature type="compositionally biased region" description="Basic and acidic residues" evidence="1">
    <location>
        <begin position="1"/>
        <end position="10"/>
    </location>
</feature>
<reference evidence="3 4" key="1">
    <citation type="submission" date="2019-05" db="EMBL/GenBank/DDBJ databases">
        <title>Another draft genome of Portunus trituberculatus and its Hox gene families provides insights of decapod evolution.</title>
        <authorList>
            <person name="Jeong J.-H."/>
            <person name="Song I."/>
            <person name="Kim S."/>
            <person name="Choi T."/>
            <person name="Kim D."/>
            <person name="Ryu S."/>
            <person name="Kim W."/>
        </authorList>
    </citation>
    <scope>NUCLEOTIDE SEQUENCE [LARGE SCALE GENOMIC DNA]</scope>
    <source>
        <tissue evidence="3">Muscle</tissue>
    </source>
</reference>
<dbReference type="AlphaFoldDB" id="A0A5B7CVM0"/>
<keyword evidence="4" id="KW-1185">Reference proteome</keyword>
<name>A0A5B7CVM0_PORTR</name>
<keyword evidence="2" id="KW-0472">Membrane</keyword>
<feature type="compositionally biased region" description="Pro residues" evidence="1">
    <location>
        <begin position="52"/>
        <end position="61"/>
    </location>
</feature>